<evidence type="ECO:0000313" key="1">
    <source>
        <dbReference type="EMBL" id="SFW21389.1"/>
    </source>
</evidence>
<reference evidence="1 2" key="1">
    <citation type="submission" date="2016-11" db="EMBL/GenBank/DDBJ databases">
        <authorList>
            <person name="Jaros S."/>
            <person name="Januszkiewicz K."/>
            <person name="Wedrychowicz H."/>
        </authorList>
    </citation>
    <scope>NUCLEOTIDE SEQUENCE [LARGE SCALE GENOMIC DNA]</scope>
    <source>
        <strain evidence="1 2">CGMCC 1.12145</strain>
    </source>
</reference>
<dbReference type="AlphaFoldDB" id="A0A1K1ME21"/>
<dbReference type="EMBL" id="FPJE01000002">
    <property type="protein sequence ID" value="SFW21389.1"/>
    <property type="molecule type" value="Genomic_DNA"/>
</dbReference>
<proteinExistence type="predicted"/>
<dbReference type="OrthoDB" id="9814627at2"/>
<dbReference type="STRING" id="1150368.SAMN02927921_00601"/>
<name>A0A1K1ME21_9FLAO</name>
<sequence>MFLFKNRIIWFVYGMSILYANGQQNDDILRIDNPYKVPPTPEASAILKYGEYPVSYNTGVPDISVPLYIINSGELTLPINLSYYAGGIKVDEVANSVGLGWTLNGGGVINRTVMGIPDRGNFEFPPADSIRNQGYQHAGGGYEHSMWTLLNQSVFPRNGSNTLDEPDKERDIYNYYFDKNGGSFFLADWKVSQYPYTDNKIINLSDNIHIPDSSGFKIITPDGTSYSFQAVERSTIHSITASLYSEHTGAGGVTDRYSTSSRDPYTVITAWYLTRIESADGNSYIDFEYMDGEMAVDYTVSDMYSYSNDIILSSIPVPYNHTRGLTTSIRESETPLLKRISFSEGEVLFDYENDRTDRRTYRLGMLSIRNNAGEVIKKMKFNNDHYFHSKRLKLESVQFLDEADQVYDSYSFDYYESMEMPDYASLINGIPSEGWGYYQQDLCGYYNGASNNMSLLPYLPENTFTTISLDPANRNFSFQHARTYTLKKIKYVTGGETEFIYDAHEGEVPRSPALRIKEIKSSDGNNEGRTLKKTKYTYSGVYTPMEEYGGYITFKSTSYERSLILDVSQTHHPPITLDLKPRTSYHKRYSSSPSNIGAMNLYQYRYGKVEENIADINDQAKQLKTVYEFDNTPVLSEYSVQNNARLMGGLSLYGIDFLFPNTGEFQHEWIASNGHFEYIGFNQSQMYEDNGHPYFINLNWTNPTLKRKSIYSFDGQYTLLEETENQYEYFKRNDKLRRGTFVKGLLPNFVNGSASDGTTSINDNVYYRANFFIDDFYFYDIYVSTGWKKLVSTTTRKFEENAEASLTKTTSYEYGAILDLDAPHAFLTQKTEDYYTAGSTTYHYEYPRDFKGQAIYDEMLNRHQISPVIKKVKSDFDYTITQRVEYGETESGIKPVTQILSATKGVDTLNREIRILSYDTAGNPIHLLLNNGMSVVCIWENHRLIAEIKNIELSEVSLMIGGISITERNRYLSGSGVSESTMAYLRTNLTKAYMTSFAYEPLIGIIKITGPDGITTKYNYDKAGRLETVADWENNLLQRFEYKYRTE</sequence>
<protein>
    <submittedName>
        <fullName evidence="1">YD repeat-containing protein</fullName>
    </submittedName>
</protein>
<dbReference type="Proteomes" id="UP000182248">
    <property type="component" value="Unassembled WGS sequence"/>
</dbReference>
<evidence type="ECO:0000313" key="2">
    <source>
        <dbReference type="Proteomes" id="UP000182248"/>
    </source>
</evidence>
<dbReference type="RefSeq" id="WP_072315878.1">
    <property type="nucleotide sequence ID" value="NZ_FPJE01000002.1"/>
</dbReference>
<keyword evidence="2" id="KW-1185">Reference proteome</keyword>
<accession>A0A1K1ME21</accession>
<gene>
    <name evidence="1" type="ORF">SAMN02927921_00601</name>
</gene>
<organism evidence="1 2">
    <name type="scientific">Sinomicrobium oceani</name>
    <dbReference type="NCBI Taxonomy" id="1150368"/>
    <lineage>
        <taxon>Bacteria</taxon>
        <taxon>Pseudomonadati</taxon>
        <taxon>Bacteroidota</taxon>
        <taxon>Flavobacteriia</taxon>
        <taxon>Flavobacteriales</taxon>
        <taxon>Flavobacteriaceae</taxon>
        <taxon>Sinomicrobium</taxon>
    </lineage>
</organism>